<evidence type="ECO:0000256" key="8">
    <source>
        <dbReference type="SAM" id="Phobius"/>
    </source>
</evidence>
<evidence type="ECO:0000256" key="7">
    <source>
        <dbReference type="ARBA" id="ARBA00023136"/>
    </source>
</evidence>
<evidence type="ECO:0000313" key="9">
    <source>
        <dbReference type="EMBL" id="MET3575392.1"/>
    </source>
</evidence>
<feature type="transmembrane region" description="Helical" evidence="8">
    <location>
        <begin position="123"/>
        <end position="143"/>
    </location>
</feature>
<feature type="transmembrane region" description="Helical" evidence="8">
    <location>
        <begin position="7"/>
        <end position="31"/>
    </location>
</feature>
<keyword evidence="7 8" id="KW-0472">Membrane</keyword>
<organism evidence="9 10">
    <name type="scientific">Bhargavaea ullalensis</name>
    <dbReference type="NCBI Taxonomy" id="1265685"/>
    <lineage>
        <taxon>Bacteria</taxon>
        <taxon>Bacillati</taxon>
        <taxon>Bacillota</taxon>
        <taxon>Bacilli</taxon>
        <taxon>Bacillales</taxon>
        <taxon>Caryophanaceae</taxon>
        <taxon>Bhargavaea</taxon>
    </lineage>
</organism>
<feature type="transmembrane region" description="Helical" evidence="8">
    <location>
        <begin position="302"/>
        <end position="320"/>
    </location>
</feature>
<gene>
    <name evidence="9" type="ORF">ABID49_001297</name>
</gene>
<evidence type="ECO:0000256" key="3">
    <source>
        <dbReference type="ARBA" id="ARBA00022692"/>
    </source>
</evidence>
<comment type="caution">
    <text evidence="9">The sequence shown here is derived from an EMBL/GenBank/DDBJ whole genome shotgun (WGS) entry which is preliminary data.</text>
</comment>
<dbReference type="Pfam" id="PF03023">
    <property type="entry name" value="MurJ"/>
    <property type="match status" value="1"/>
</dbReference>
<protein>
    <submittedName>
        <fullName evidence="9">Peptidoglycan lipid II flippase</fullName>
    </submittedName>
</protein>
<dbReference type="RefSeq" id="WP_354196517.1">
    <property type="nucleotide sequence ID" value="NZ_JBEPLW010000007.1"/>
</dbReference>
<comment type="subcellular location">
    <subcellularLocation>
        <location evidence="1">Cell membrane</location>
        <topology evidence="1">Multi-pass membrane protein</topology>
    </subcellularLocation>
</comment>
<feature type="transmembrane region" description="Helical" evidence="8">
    <location>
        <begin position="439"/>
        <end position="457"/>
    </location>
</feature>
<dbReference type="NCBIfam" id="TIGR01695">
    <property type="entry name" value="murJ_mviN"/>
    <property type="match status" value="1"/>
</dbReference>
<evidence type="ECO:0000256" key="6">
    <source>
        <dbReference type="ARBA" id="ARBA00022989"/>
    </source>
</evidence>
<proteinExistence type="predicted"/>
<feature type="transmembrane region" description="Helical" evidence="8">
    <location>
        <begin position="51"/>
        <end position="71"/>
    </location>
</feature>
<dbReference type="EMBL" id="JBEPLW010000007">
    <property type="protein sequence ID" value="MET3575392.1"/>
    <property type="molecule type" value="Genomic_DNA"/>
</dbReference>
<feature type="transmembrane region" description="Helical" evidence="8">
    <location>
        <begin position="373"/>
        <end position="394"/>
    </location>
</feature>
<feature type="transmembrane region" description="Helical" evidence="8">
    <location>
        <begin position="219"/>
        <end position="244"/>
    </location>
</feature>
<feature type="transmembrane region" description="Helical" evidence="8">
    <location>
        <begin position="264"/>
        <end position="282"/>
    </location>
</feature>
<keyword evidence="4" id="KW-0133">Cell shape</keyword>
<feature type="transmembrane region" description="Helical" evidence="8">
    <location>
        <begin position="463"/>
        <end position="485"/>
    </location>
</feature>
<reference evidence="9 10" key="1">
    <citation type="submission" date="2024-06" db="EMBL/GenBank/DDBJ databases">
        <title>Genomic Encyclopedia of Type Strains, Phase IV (KMG-IV): sequencing the most valuable type-strain genomes for metagenomic binning, comparative biology and taxonomic classification.</title>
        <authorList>
            <person name="Goeker M."/>
        </authorList>
    </citation>
    <scope>NUCLEOTIDE SEQUENCE [LARGE SCALE GENOMIC DNA]</scope>
    <source>
        <strain evidence="9 10">DSM 26128</strain>
    </source>
</reference>
<dbReference type="InterPro" id="IPR051050">
    <property type="entry name" value="Lipid_II_flippase_MurJ/MviN"/>
</dbReference>
<keyword evidence="10" id="KW-1185">Reference proteome</keyword>
<evidence type="ECO:0000256" key="1">
    <source>
        <dbReference type="ARBA" id="ARBA00004651"/>
    </source>
</evidence>
<evidence type="ECO:0000313" key="10">
    <source>
        <dbReference type="Proteomes" id="UP001549099"/>
    </source>
</evidence>
<keyword evidence="5" id="KW-0573">Peptidoglycan synthesis</keyword>
<dbReference type="Proteomes" id="UP001549099">
    <property type="component" value="Unassembled WGS sequence"/>
</dbReference>
<evidence type="ECO:0000256" key="4">
    <source>
        <dbReference type="ARBA" id="ARBA00022960"/>
    </source>
</evidence>
<feature type="transmembrane region" description="Helical" evidence="8">
    <location>
        <begin position="400"/>
        <end position="418"/>
    </location>
</feature>
<dbReference type="InterPro" id="IPR004268">
    <property type="entry name" value="MurJ"/>
</dbReference>
<evidence type="ECO:0000256" key="2">
    <source>
        <dbReference type="ARBA" id="ARBA00022475"/>
    </source>
</evidence>
<feature type="transmembrane region" description="Helical" evidence="8">
    <location>
        <begin position="155"/>
        <end position="173"/>
    </location>
</feature>
<feature type="transmembrane region" description="Helical" evidence="8">
    <location>
        <begin position="83"/>
        <end position="103"/>
    </location>
</feature>
<name>A0ABV2GBF1_9BACL</name>
<dbReference type="PANTHER" id="PTHR47019">
    <property type="entry name" value="LIPID II FLIPPASE MURJ"/>
    <property type="match status" value="1"/>
</dbReference>
<keyword evidence="2" id="KW-1003">Cell membrane</keyword>
<dbReference type="PRINTS" id="PR01806">
    <property type="entry name" value="VIRFACTRMVIN"/>
</dbReference>
<keyword evidence="3 8" id="KW-0812">Transmembrane</keyword>
<accession>A0ABV2GBF1</accession>
<feature type="transmembrane region" description="Helical" evidence="8">
    <location>
        <begin position="340"/>
        <end position="361"/>
    </location>
</feature>
<evidence type="ECO:0000256" key="5">
    <source>
        <dbReference type="ARBA" id="ARBA00022984"/>
    </source>
</evidence>
<dbReference type="PANTHER" id="PTHR47019:SF1">
    <property type="entry name" value="LIPID II FLIPPASE MURJ"/>
    <property type="match status" value="1"/>
</dbReference>
<feature type="transmembrane region" description="Helical" evidence="8">
    <location>
        <begin position="179"/>
        <end position="199"/>
    </location>
</feature>
<sequence>MNKFMKIIGAVAVINIVARLFGFAREMLIGYQFGTGRTADSIITAYTVPNFIYLVVGGALTTAFISVYHRTEGDRRAFVRETFTGITAITGLLTVGLMIGAAPVLRLLFGGLEDAEYALTLRLYLWMMPSAVFLVLSTWLSGLLNVNQKFHLSSVAILIYNALFFVIPFALTGSSGPDAYGYGALLAAVVMAAFLFLGLRRLGGYSFRPKRPSGGDQKLLWKMALPIMFGGATLQFYFLIHRIYSSQLGEGAVAAVNYASKLTQFPQAILMTAVTTVIYPLLSQKVGEGDRSAVESLYGRGLRLLALLLIPAAIYIWFFAGPVTGLVFGRGSFTAESVAFTAPIVRLFGLSIFFISLNTYITRFYYAEGNSAVPVLFSIVSVFAVNIAVIKLLIGPLGVGAVAWGTGVSSAVNSGLLIGYASKKMGLSIFSRHASGWRLPLVLLLLVPAGALSGWLFRWAGDLVAAVGGLAVFGVIAAALMKLAGVKEIDLLLGRLLRRGKA</sequence>
<keyword evidence="6 8" id="KW-1133">Transmembrane helix</keyword>